<keyword evidence="3" id="KW-1185">Reference proteome</keyword>
<accession>A0ABT9Q5Z9</accession>
<dbReference type="EMBL" id="JAUSQU010000001">
    <property type="protein sequence ID" value="MDP9842162.1"/>
    <property type="molecule type" value="Genomic_DNA"/>
</dbReference>
<gene>
    <name evidence="2" type="ORF">J2853_001373</name>
</gene>
<dbReference type="RefSeq" id="WP_307556087.1">
    <property type="nucleotide sequence ID" value="NZ_JAUSQU010000001.1"/>
</dbReference>
<reference evidence="2 3" key="1">
    <citation type="submission" date="2023-07" db="EMBL/GenBank/DDBJ databases">
        <title>Sequencing the genomes of 1000 actinobacteria strains.</title>
        <authorList>
            <person name="Klenk H.-P."/>
        </authorList>
    </citation>
    <scope>NUCLEOTIDE SEQUENCE [LARGE SCALE GENOMIC DNA]</scope>
    <source>
        <strain evidence="2 3">DSM 46740</strain>
    </source>
</reference>
<protein>
    <submittedName>
        <fullName evidence="2">Uncharacterized protein</fullName>
    </submittedName>
</protein>
<name>A0ABT9Q5Z9_9ACTN</name>
<dbReference type="Proteomes" id="UP001225356">
    <property type="component" value="Unassembled WGS sequence"/>
</dbReference>
<organism evidence="2 3">
    <name type="scientific">Streptosporangium lutulentum</name>
    <dbReference type="NCBI Taxonomy" id="1461250"/>
    <lineage>
        <taxon>Bacteria</taxon>
        <taxon>Bacillati</taxon>
        <taxon>Actinomycetota</taxon>
        <taxon>Actinomycetes</taxon>
        <taxon>Streptosporangiales</taxon>
        <taxon>Streptosporangiaceae</taxon>
        <taxon>Streptosporangium</taxon>
    </lineage>
</organism>
<evidence type="ECO:0000313" key="3">
    <source>
        <dbReference type="Proteomes" id="UP001225356"/>
    </source>
</evidence>
<evidence type="ECO:0000313" key="2">
    <source>
        <dbReference type="EMBL" id="MDP9842162.1"/>
    </source>
</evidence>
<feature type="signal peptide" evidence="1">
    <location>
        <begin position="1"/>
        <end position="21"/>
    </location>
</feature>
<keyword evidence="1" id="KW-0732">Signal</keyword>
<feature type="chain" id="PRO_5045055545" evidence="1">
    <location>
        <begin position="22"/>
        <end position="119"/>
    </location>
</feature>
<comment type="caution">
    <text evidence="2">The sequence shown here is derived from an EMBL/GenBank/DDBJ whole genome shotgun (WGS) entry which is preliminary data.</text>
</comment>
<sequence length="119" mass="12893">MKWIIAAAALLAATAAGPAITGTPDQAAGKIKVSEEQYQTLLGQCRFSNTEQARAECQAKVKNTYQIGEANPGLDCREYVSVKVCGTLDLSAKERECVQKEVNQGTSYRRAEVQCYISS</sequence>
<proteinExistence type="predicted"/>
<evidence type="ECO:0000256" key="1">
    <source>
        <dbReference type="SAM" id="SignalP"/>
    </source>
</evidence>